<dbReference type="InterPro" id="IPR000577">
    <property type="entry name" value="Carb_kinase_FGGY"/>
</dbReference>
<evidence type="ECO:0000256" key="8">
    <source>
        <dbReference type="ARBA" id="ARBA00022840"/>
    </source>
</evidence>
<dbReference type="AlphaFoldDB" id="A0A644VXM6"/>
<dbReference type="Pfam" id="PF02782">
    <property type="entry name" value="FGGY_C"/>
    <property type="match status" value="1"/>
</dbReference>
<protein>
    <recommendedName>
        <fullName evidence="3">glycerol kinase</fullName>
        <ecNumber evidence="3">2.7.1.30</ecNumber>
    </recommendedName>
    <alternativeName>
        <fullName evidence="9">ATP:glycerol 3-phosphotransferase</fullName>
    </alternativeName>
</protein>
<evidence type="ECO:0000259" key="12">
    <source>
        <dbReference type="Pfam" id="PF02782"/>
    </source>
</evidence>
<proteinExistence type="inferred from homology"/>
<organism evidence="13">
    <name type="scientific">bioreactor metagenome</name>
    <dbReference type="NCBI Taxonomy" id="1076179"/>
    <lineage>
        <taxon>unclassified sequences</taxon>
        <taxon>metagenomes</taxon>
        <taxon>ecological metagenomes</taxon>
    </lineage>
</organism>
<evidence type="ECO:0000256" key="4">
    <source>
        <dbReference type="ARBA" id="ARBA00022679"/>
    </source>
</evidence>
<dbReference type="NCBIfam" id="TIGR01311">
    <property type="entry name" value="glycerol_kin"/>
    <property type="match status" value="1"/>
</dbReference>
<keyword evidence="6 13" id="KW-0418">Kinase</keyword>
<keyword evidence="8" id="KW-0067">ATP-binding</keyword>
<comment type="similarity">
    <text evidence="2">Belongs to the FGGY kinase family.</text>
</comment>
<evidence type="ECO:0000256" key="1">
    <source>
        <dbReference type="ARBA" id="ARBA00005190"/>
    </source>
</evidence>
<accession>A0A644VXM6</accession>
<dbReference type="Gene3D" id="3.30.420.40">
    <property type="match status" value="2"/>
</dbReference>
<reference evidence="13" key="1">
    <citation type="submission" date="2019-08" db="EMBL/GenBank/DDBJ databases">
        <authorList>
            <person name="Kucharzyk K."/>
            <person name="Murdoch R.W."/>
            <person name="Higgins S."/>
            <person name="Loffler F."/>
        </authorList>
    </citation>
    <scope>NUCLEOTIDE SEQUENCE</scope>
</reference>
<dbReference type="PANTHER" id="PTHR10196:SF69">
    <property type="entry name" value="GLYCEROL KINASE"/>
    <property type="match status" value="1"/>
</dbReference>
<gene>
    <name evidence="13" type="primary">glpK_8</name>
    <name evidence="13" type="ORF">SDC9_42400</name>
</gene>
<dbReference type="FunFam" id="3.30.420.40:FF:000007">
    <property type="entry name" value="Glycerol kinase"/>
    <property type="match status" value="1"/>
</dbReference>
<feature type="domain" description="Carbohydrate kinase FGGY C-terminal" evidence="12">
    <location>
        <begin position="265"/>
        <end position="453"/>
    </location>
</feature>
<dbReference type="EMBL" id="VSSQ01000501">
    <property type="protein sequence ID" value="MPL96225.1"/>
    <property type="molecule type" value="Genomic_DNA"/>
</dbReference>
<evidence type="ECO:0000259" key="11">
    <source>
        <dbReference type="Pfam" id="PF00370"/>
    </source>
</evidence>
<dbReference type="SUPFAM" id="SSF53067">
    <property type="entry name" value="Actin-like ATPase domain"/>
    <property type="match status" value="2"/>
</dbReference>
<evidence type="ECO:0000256" key="9">
    <source>
        <dbReference type="ARBA" id="ARBA00043149"/>
    </source>
</evidence>
<dbReference type="GO" id="GO:0005524">
    <property type="term" value="F:ATP binding"/>
    <property type="evidence" value="ECO:0007669"/>
    <property type="project" value="UniProtKB-KW"/>
</dbReference>
<comment type="caution">
    <text evidence="13">The sequence shown here is derived from an EMBL/GenBank/DDBJ whole genome shotgun (WGS) entry which is preliminary data.</text>
</comment>
<feature type="domain" description="Carbohydrate kinase FGGY N-terminal" evidence="11">
    <location>
        <begin position="4"/>
        <end position="254"/>
    </location>
</feature>
<dbReference type="GO" id="GO:0006072">
    <property type="term" value="P:glycerol-3-phosphate metabolic process"/>
    <property type="evidence" value="ECO:0007669"/>
    <property type="project" value="InterPro"/>
</dbReference>
<keyword evidence="5" id="KW-0547">Nucleotide-binding</keyword>
<keyword evidence="4 13" id="KW-0808">Transferase</keyword>
<comment type="catalytic activity">
    <reaction evidence="10">
        <text>glycerol + ATP = sn-glycerol 3-phosphate + ADP + H(+)</text>
        <dbReference type="Rhea" id="RHEA:21644"/>
        <dbReference type="ChEBI" id="CHEBI:15378"/>
        <dbReference type="ChEBI" id="CHEBI:17754"/>
        <dbReference type="ChEBI" id="CHEBI:30616"/>
        <dbReference type="ChEBI" id="CHEBI:57597"/>
        <dbReference type="ChEBI" id="CHEBI:456216"/>
        <dbReference type="EC" id="2.7.1.30"/>
    </reaction>
</comment>
<name>A0A644VXM6_9ZZZZ</name>
<dbReference type="PROSITE" id="PS00933">
    <property type="entry name" value="FGGY_KINASES_1"/>
    <property type="match status" value="1"/>
</dbReference>
<dbReference type="FunFam" id="3.30.420.40:FF:000008">
    <property type="entry name" value="Glycerol kinase"/>
    <property type="match status" value="1"/>
</dbReference>
<evidence type="ECO:0000256" key="6">
    <source>
        <dbReference type="ARBA" id="ARBA00022777"/>
    </source>
</evidence>
<evidence type="ECO:0000256" key="7">
    <source>
        <dbReference type="ARBA" id="ARBA00022798"/>
    </source>
</evidence>
<dbReference type="HAMAP" id="MF_00186">
    <property type="entry name" value="Glycerol_kin"/>
    <property type="match status" value="1"/>
</dbReference>
<dbReference type="GO" id="GO:0004370">
    <property type="term" value="F:glycerol kinase activity"/>
    <property type="evidence" value="ECO:0007669"/>
    <property type="project" value="UniProtKB-EC"/>
</dbReference>
<dbReference type="PIRSF" id="PIRSF000538">
    <property type="entry name" value="GlpK"/>
    <property type="match status" value="1"/>
</dbReference>
<dbReference type="PANTHER" id="PTHR10196">
    <property type="entry name" value="SUGAR KINASE"/>
    <property type="match status" value="1"/>
</dbReference>
<dbReference type="Pfam" id="PF00370">
    <property type="entry name" value="FGGY_N"/>
    <property type="match status" value="1"/>
</dbReference>
<dbReference type="GO" id="GO:0006071">
    <property type="term" value="P:glycerol metabolic process"/>
    <property type="evidence" value="ECO:0007669"/>
    <property type="project" value="UniProtKB-KW"/>
</dbReference>
<dbReference type="InterPro" id="IPR043129">
    <property type="entry name" value="ATPase_NBD"/>
</dbReference>
<dbReference type="GO" id="GO:0005829">
    <property type="term" value="C:cytosol"/>
    <property type="evidence" value="ECO:0007669"/>
    <property type="project" value="TreeGrafter"/>
</dbReference>
<dbReference type="NCBIfam" id="NF000756">
    <property type="entry name" value="PRK00047.1"/>
    <property type="match status" value="1"/>
</dbReference>
<evidence type="ECO:0000256" key="3">
    <source>
        <dbReference type="ARBA" id="ARBA00012099"/>
    </source>
</evidence>
<dbReference type="InterPro" id="IPR018483">
    <property type="entry name" value="Carb_kinase_FGGY_CS"/>
</dbReference>
<dbReference type="InterPro" id="IPR005999">
    <property type="entry name" value="Glycerol_kin"/>
</dbReference>
<comment type="pathway">
    <text evidence="1">Polyol metabolism; glycerol degradation via glycerol kinase pathway; sn-glycerol 3-phosphate from glycerol: step 1/1.</text>
</comment>
<dbReference type="EC" id="2.7.1.30" evidence="3"/>
<dbReference type="PROSITE" id="PS00445">
    <property type="entry name" value="FGGY_KINASES_2"/>
    <property type="match status" value="1"/>
</dbReference>
<evidence type="ECO:0000256" key="2">
    <source>
        <dbReference type="ARBA" id="ARBA00009156"/>
    </source>
</evidence>
<dbReference type="InterPro" id="IPR018485">
    <property type="entry name" value="FGGY_C"/>
</dbReference>
<evidence type="ECO:0000256" key="5">
    <source>
        <dbReference type="ARBA" id="ARBA00022741"/>
    </source>
</evidence>
<evidence type="ECO:0000256" key="10">
    <source>
        <dbReference type="ARBA" id="ARBA00052101"/>
    </source>
</evidence>
<dbReference type="InterPro" id="IPR018484">
    <property type="entry name" value="FGGY_N"/>
</dbReference>
<dbReference type="CDD" id="cd07786">
    <property type="entry name" value="FGGY_EcGK_like"/>
    <property type="match status" value="1"/>
</dbReference>
<keyword evidence="7" id="KW-0319">Glycerol metabolism</keyword>
<evidence type="ECO:0000313" key="13">
    <source>
        <dbReference type="EMBL" id="MPL96225.1"/>
    </source>
</evidence>
<sequence>MSGYILALDQGTTSSRAILFDERGKAVSSAQYPFPQVYPKPGWVEHDPMEILRTQCLAAGECTQKSGVSPRDIAGVGITNQRETVVVWEKATGRPVYNAIVWQCRRTAELCDKLKADGLGGYVRDKTGLLIDAYFSGTKIRWILDHVPGTKEKAVRGELLCGTIDSWLIWNLTGGAAHVSDFSNCSRTMLFDIESLDWDLPLCRVLEIPVCMLPKPVSNSEIYGRITGKIPGLEALSGVPLCGAAGDQQAALFGQSCFTPGQTKNTYGTGCFTLMNVGERPARSAGGLLTSVGWSVGDRTTYCMEGSVFNAGSSIQWLRDELGLIKTAHECDMLAESVPDNGGVYLVSAFTGLGAPHWDMYARGAVLGITRGTTRAHLCRAALEGIAFQVADLMGTMALDAKRPIPVLRVDGGAAVSDFMMQFQADLLGIPVERPAMVETTALGAATLAGLAAGLWNSTADLEKGRKIDRVFTPETDRSSEYQTWRKAVERSKNWARV</sequence>